<protein>
    <submittedName>
        <fullName evidence="1">Multimodular transpeptidase-transglycosylase</fullName>
    </submittedName>
</protein>
<gene>
    <name evidence="1" type="ORF">JCM21531_3405</name>
</gene>
<dbReference type="EMBL" id="BAVR01000047">
    <property type="protein sequence ID" value="GAE89840.1"/>
    <property type="molecule type" value="Genomic_DNA"/>
</dbReference>
<accession>W4V8X1</accession>
<name>W4V8X1_9FIRM</name>
<organism evidence="1 2">
    <name type="scientific">Acetivibrio straminisolvens JCM 21531</name>
    <dbReference type="NCBI Taxonomy" id="1294263"/>
    <lineage>
        <taxon>Bacteria</taxon>
        <taxon>Bacillati</taxon>
        <taxon>Bacillota</taxon>
        <taxon>Clostridia</taxon>
        <taxon>Eubacteriales</taxon>
        <taxon>Oscillospiraceae</taxon>
        <taxon>Acetivibrio</taxon>
    </lineage>
</organism>
<dbReference type="InterPro" id="IPR012338">
    <property type="entry name" value="Beta-lactam/transpept-like"/>
</dbReference>
<proteinExistence type="predicted"/>
<dbReference type="RefSeq" id="WP_243467624.1">
    <property type="nucleotide sequence ID" value="NZ_BAVR01000047.1"/>
</dbReference>
<dbReference type="STRING" id="1294263.JCM21531_3405"/>
<sequence length="81" mass="9501">MALGYSEELAIRTIYNNGLEIYTTMDPKVQKAMDEIFKDEKYFTKINKKTSQTPQAAMVIMDQRLCQSSLRRFRRKDRGTS</sequence>
<reference evidence="1" key="1">
    <citation type="journal article" date="2014" name="Genome Announc.">
        <title>Draft Genome Sequence of Clostridium straminisolvens Strain JCM 21531T, Isolated from a Cellulose-Degrading Bacterial Community.</title>
        <authorList>
            <person name="Yuki M."/>
            <person name="Oshima K."/>
            <person name="Suda W."/>
            <person name="Sakamoto M."/>
            <person name="Kitamura K."/>
            <person name="Iida T."/>
            <person name="Hattori M."/>
            <person name="Ohkuma M."/>
        </authorList>
    </citation>
    <scope>NUCLEOTIDE SEQUENCE [LARGE SCALE GENOMIC DNA]</scope>
    <source>
        <strain evidence="1">JCM 21531</strain>
    </source>
</reference>
<dbReference type="Proteomes" id="UP000019109">
    <property type="component" value="Unassembled WGS sequence"/>
</dbReference>
<evidence type="ECO:0000313" key="1">
    <source>
        <dbReference type="EMBL" id="GAE89840.1"/>
    </source>
</evidence>
<dbReference type="SUPFAM" id="SSF56601">
    <property type="entry name" value="beta-lactamase/transpeptidase-like"/>
    <property type="match status" value="1"/>
</dbReference>
<dbReference type="Gene3D" id="3.40.710.10">
    <property type="entry name" value="DD-peptidase/beta-lactamase superfamily"/>
    <property type="match status" value="1"/>
</dbReference>
<keyword evidence="2" id="KW-1185">Reference proteome</keyword>
<comment type="caution">
    <text evidence="1">The sequence shown here is derived from an EMBL/GenBank/DDBJ whole genome shotgun (WGS) entry which is preliminary data.</text>
</comment>
<evidence type="ECO:0000313" key="2">
    <source>
        <dbReference type="Proteomes" id="UP000019109"/>
    </source>
</evidence>
<dbReference type="AlphaFoldDB" id="W4V8X1"/>